<dbReference type="PROSITE" id="PS51898">
    <property type="entry name" value="TYR_RECOMBINASE"/>
    <property type="match status" value="1"/>
</dbReference>
<evidence type="ECO:0000259" key="5">
    <source>
        <dbReference type="PROSITE" id="PS51898"/>
    </source>
</evidence>
<evidence type="ECO:0000256" key="3">
    <source>
        <dbReference type="ARBA" id="ARBA00023172"/>
    </source>
</evidence>
<evidence type="ECO:0000259" key="6">
    <source>
        <dbReference type="PROSITE" id="PS51900"/>
    </source>
</evidence>
<evidence type="ECO:0000313" key="7">
    <source>
        <dbReference type="EMBL" id="ATF25067.1"/>
    </source>
</evidence>
<reference evidence="7 8" key="1">
    <citation type="submission" date="2017-09" db="EMBL/GenBank/DDBJ databases">
        <title>Complete Genome Sequences of Two Strains of the Meat Spoilage Bacterium Brochothrix thermosphacta Isolated from Ground Chicken.</title>
        <authorList>
            <person name="Paoli G.C."/>
            <person name="Wijey C."/>
            <person name="Chen C.-Y."/>
            <person name="Nguyen L."/>
            <person name="Yan X."/>
            <person name="Irwin P.L."/>
        </authorList>
    </citation>
    <scope>NUCLEOTIDE SEQUENCE [LARGE SCALE GENOMIC DNA]</scope>
    <source>
        <strain evidence="7 8">BI</strain>
    </source>
</reference>
<evidence type="ECO:0000256" key="1">
    <source>
        <dbReference type="ARBA" id="ARBA00008857"/>
    </source>
</evidence>
<dbReference type="InterPro" id="IPR002104">
    <property type="entry name" value="Integrase_catalytic"/>
</dbReference>
<dbReference type="Gene3D" id="1.10.443.10">
    <property type="entry name" value="Intergrase catalytic core"/>
    <property type="match status" value="1"/>
</dbReference>
<dbReference type="Pfam" id="PF13102">
    <property type="entry name" value="Phage_int_SAM_5"/>
    <property type="match status" value="1"/>
</dbReference>
<dbReference type="InterPro" id="IPR013762">
    <property type="entry name" value="Integrase-like_cat_sf"/>
</dbReference>
<dbReference type="SUPFAM" id="SSF56349">
    <property type="entry name" value="DNA breaking-rejoining enzymes"/>
    <property type="match status" value="1"/>
</dbReference>
<dbReference type="AlphaFoldDB" id="A0A291BV15"/>
<dbReference type="Proteomes" id="UP000243591">
    <property type="component" value="Chromosome"/>
</dbReference>
<dbReference type="GO" id="GO:0015074">
    <property type="term" value="P:DNA integration"/>
    <property type="evidence" value="ECO:0007669"/>
    <property type="project" value="InterPro"/>
</dbReference>
<name>A0A291BV15_BROTH</name>
<dbReference type="Gene3D" id="1.10.150.130">
    <property type="match status" value="1"/>
</dbReference>
<evidence type="ECO:0000256" key="4">
    <source>
        <dbReference type="PROSITE-ProRule" id="PRU01248"/>
    </source>
</evidence>
<dbReference type="PROSITE" id="PS51900">
    <property type="entry name" value="CB"/>
    <property type="match status" value="1"/>
</dbReference>
<dbReference type="GO" id="GO:0006310">
    <property type="term" value="P:DNA recombination"/>
    <property type="evidence" value="ECO:0007669"/>
    <property type="project" value="UniProtKB-KW"/>
</dbReference>
<dbReference type="GO" id="GO:0003677">
    <property type="term" value="F:DNA binding"/>
    <property type="evidence" value="ECO:0007669"/>
    <property type="project" value="UniProtKB-UniRule"/>
</dbReference>
<gene>
    <name evidence="7" type="ORF">CNY62_00990</name>
</gene>
<feature type="domain" description="Tyr recombinase" evidence="5">
    <location>
        <begin position="114"/>
        <end position="305"/>
    </location>
</feature>
<dbReference type="KEGG" id="bths:CNY62_00990"/>
<sequence length="312" mass="37008">MLYLELLEEFNLELKSKKLKKGTIYNHNNTHTHFQQYILSNESLELSQLTIEEIDFKQLRGFKLYLTNKFENAVTVNMHLARMRVFFNFLIDEELVYSHINPMARIKNIREQKKYIEVFNDDEIRQLIVANDKQTFYSVRDKTIIMILVETALRATETTEIKMKNINRNSILIENGKGGKDRVVPINQIMQKQIMKYKRYRKKYISGHVREATCQSDFLFLNEYLTKLDRSNINKILNRTARKCINIRSEVRISPHTIRHYSAQKYLKNGVDTYSLSRILGHYDTSITEIYLREINDSDIIQLSLKHSPLSD</sequence>
<dbReference type="InterPro" id="IPR025269">
    <property type="entry name" value="SAM-like_dom"/>
</dbReference>
<keyword evidence="3" id="KW-0233">DNA recombination</keyword>
<evidence type="ECO:0000313" key="8">
    <source>
        <dbReference type="Proteomes" id="UP000243591"/>
    </source>
</evidence>
<protein>
    <submittedName>
        <fullName evidence="7">Recombinase</fullName>
    </submittedName>
</protein>
<proteinExistence type="inferred from homology"/>
<dbReference type="InterPro" id="IPR050090">
    <property type="entry name" value="Tyrosine_recombinase_XerCD"/>
</dbReference>
<dbReference type="InterPro" id="IPR044068">
    <property type="entry name" value="CB"/>
</dbReference>
<dbReference type="InterPro" id="IPR011010">
    <property type="entry name" value="DNA_brk_join_enz"/>
</dbReference>
<accession>A0A291BV15</accession>
<keyword evidence="2 4" id="KW-0238">DNA-binding</keyword>
<keyword evidence="8" id="KW-1185">Reference proteome</keyword>
<comment type="similarity">
    <text evidence="1">Belongs to the 'phage' integrase family.</text>
</comment>
<dbReference type="Pfam" id="PF00589">
    <property type="entry name" value="Phage_integrase"/>
    <property type="match status" value="1"/>
</dbReference>
<evidence type="ECO:0000256" key="2">
    <source>
        <dbReference type="ARBA" id="ARBA00023125"/>
    </source>
</evidence>
<dbReference type="PANTHER" id="PTHR30349:SF41">
    <property type="entry name" value="INTEGRASE_RECOMBINASE PROTEIN MJ0367-RELATED"/>
    <property type="match status" value="1"/>
</dbReference>
<dbReference type="PANTHER" id="PTHR30349">
    <property type="entry name" value="PHAGE INTEGRASE-RELATED"/>
    <property type="match status" value="1"/>
</dbReference>
<dbReference type="EMBL" id="CP023483">
    <property type="protein sequence ID" value="ATF25067.1"/>
    <property type="molecule type" value="Genomic_DNA"/>
</dbReference>
<organism evidence="7 8">
    <name type="scientific">Brochothrix thermosphacta</name>
    <name type="common">Microbacterium thermosphactum</name>
    <dbReference type="NCBI Taxonomy" id="2756"/>
    <lineage>
        <taxon>Bacteria</taxon>
        <taxon>Bacillati</taxon>
        <taxon>Bacillota</taxon>
        <taxon>Bacilli</taxon>
        <taxon>Bacillales</taxon>
        <taxon>Listeriaceae</taxon>
        <taxon>Brochothrix</taxon>
    </lineage>
</organism>
<dbReference type="InterPro" id="IPR010998">
    <property type="entry name" value="Integrase_recombinase_N"/>
</dbReference>
<feature type="domain" description="Core-binding (CB)" evidence="6">
    <location>
        <begin position="1"/>
        <end position="91"/>
    </location>
</feature>
<dbReference type="CDD" id="cd00397">
    <property type="entry name" value="DNA_BRE_C"/>
    <property type="match status" value="1"/>
</dbReference>